<dbReference type="GeneID" id="94845207"/>
<feature type="domain" description="RRM" evidence="4">
    <location>
        <begin position="526"/>
        <end position="609"/>
    </location>
</feature>
<dbReference type="PANTHER" id="PTHR48025:SF1">
    <property type="entry name" value="RRM DOMAIN-CONTAINING PROTEIN"/>
    <property type="match status" value="1"/>
</dbReference>
<feature type="domain" description="RRM" evidence="4">
    <location>
        <begin position="12"/>
        <end position="86"/>
    </location>
</feature>
<dbReference type="OrthoDB" id="19742at2759"/>
<accession>A0A1J4JKS0</accession>
<proteinExistence type="predicted"/>
<evidence type="ECO:0000313" key="5">
    <source>
        <dbReference type="EMBL" id="OHS97852.1"/>
    </source>
</evidence>
<keyword evidence="6" id="KW-1185">Reference proteome</keyword>
<sequence length="720" mass="80739">MSASSQDRSQENTIYVGHLPRNSTEDMIHQLLSPYGTITRVTTRIFSMSSNAFVTFATHEEAANAIRECNYTKINGQTIQISWYEYKPKEYAPDSKLVITNLPTSVDESQLHEALEAYGPVVNCSIHRNIRGESTGVGSVQFENADDAKAAHEALQSAMIAGQTITVDFYKPIDKRQDIILKLPPTVICVSGPPELITPENLKSMFAEYGEICSTKVIESYGVVFFENQASVSRANAEFNNPKLTVTTSVRKEIQQTIIGIVESQRVFFSDLYSTSEEEIRAHLETVGKVTSLELRQRSGGYWIGVAQYESEEARNNAIQTLDRSVFGSQVTPIRVLPYYDKRLEHPSAGLLQVNELPCYTTVSALREEMRAHGNVIAISIVATTQGTFIGYVLYEEYSQAQRAHTDCKHSNTFVYPPLSVNDIVGAFCDNLQARIVVCYNVDASETTETFRKKMSPVATVDGIWLASDDGKKTIIFSCMTPSGVVSAVNFLRSHGTDCDVLGVHIMQRANHILTSVPMPKDVRERLLYCSGLGTGTTPETLRKEFESIGAVESAMVLYSPLNNDSTQKGVVLFRESPDAVVALKTPPNSSEFTQNFTVQEFRVRGENHPDRSHSMPAPNTQMFYEQQRQQQQQQQQLPTSQSQHGVHSRGHQNQQQPQTRQDFRPREVMRNFIKKRGDPMLQQKLLEEAAKICVSGVNEIARDENRMLQWLEETTKTLK</sequence>
<dbReference type="InterPro" id="IPR050502">
    <property type="entry name" value="Euk_RNA-bind_prot"/>
</dbReference>
<dbReference type="VEuPathDB" id="TrichDB:TRFO_35862"/>
<evidence type="ECO:0000256" key="2">
    <source>
        <dbReference type="PROSITE-ProRule" id="PRU00176"/>
    </source>
</evidence>
<feature type="region of interest" description="Disordered" evidence="3">
    <location>
        <begin position="625"/>
        <end position="667"/>
    </location>
</feature>
<feature type="compositionally biased region" description="Low complexity" evidence="3">
    <location>
        <begin position="627"/>
        <end position="637"/>
    </location>
</feature>
<dbReference type="PANTHER" id="PTHR48025">
    <property type="entry name" value="OS02G0815200 PROTEIN"/>
    <property type="match status" value="1"/>
</dbReference>
<feature type="domain" description="RRM" evidence="4">
    <location>
        <begin position="95"/>
        <end position="172"/>
    </location>
</feature>
<dbReference type="InterPro" id="IPR000504">
    <property type="entry name" value="RRM_dom"/>
</dbReference>
<evidence type="ECO:0000256" key="1">
    <source>
        <dbReference type="ARBA" id="ARBA00022884"/>
    </source>
</evidence>
<protein>
    <recommendedName>
        <fullName evidence="4">RRM domain-containing protein</fullName>
    </recommendedName>
</protein>
<feature type="domain" description="RRM" evidence="4">
    <location>
        <begin position="186"/>
        <end position="257"/>
    </location>
</feature>
<dbReference type="EMBL" id="MLAK01001091">
    <property type="protein sequence ID" value="OHS97852.1"/>
    <property type="molecule type" value="Genomic_DNA"/>
</dbReference>
<evidence type="ECO:0000256" key="3">
    <source>
        <dbReference type="SAM" id="MobiDB-lite"/>
    </source>
</evidence>
<dbReference type="AlphaFoldDB" id="A0A1J4JKS0"/>
<dbReference type="SUPFAM" id="SSF54928">
    <property type="entry name" value="RNA-binding domain, RBD"/>
    <property type="match status" value="4"/>
</dbReference>
<feature type="compositionally biased region" description="Polar residues" evidence="3">
    <location>
        <begin position="638"/>
        <end position="661"/>
    </location>
</feature>
<evidence type="ECO:0000313" key="6">
    <source>
        <dbReference type="Proteomes" id="UP000179807"/>
    </source>
</evidence>
<dbReference type="GO" id="GO:0003729">
    <property type="term" value="F:mRNA binding"/>
    <property type="evidence" value="ECO:0007669"/>
    <property type="project" value="TreeGrafter"/>
</dbReference>
<comment type="caution">
    <text evidence="5">The sequence shown here is derived from an EMBL/GenBank/DDBJ whole genome shotgun (WGS) entry which is preliminary data.</text>
</comment>
<dbReference type="RefSeq" id="XP_068350989.1">
    <property type="nucleotide sequence ID" value="XM_068510503.1"/>
</dbReference>
<dbReference type="InterPro" id="IPR035979">
    <property type="entry name" value="RBD_domain_sf"/>
</dbReference>
<dbReference type="Proteomes" id="UP000179807">
    <property type="component" value="Unassembled WGS sequence"/>
</dbReference>
<dbReference type="SMART" id="SM00360">
    <property type="entry name" value="RRM"/>
    <property type="match status" value="6"/>
</dbReference>
<evidence type="ECO:0000259" key="4">
    <source>
        <dbReference type="PROSITE" id="PS50102"/>
    </source>
</evidence>
<dbReference type="InterPro" id="IPR012677">
    <property type="entry name" value="Nucleotide-bd_a/b_plait_sf"/>
</dbReference>
<gene>
    <name evidence="5" type="ORF">TRFO_35862</name>
</gene>
<keyword evidence="1 2" id="KW-0694">RNA-binding</keyword>
<organism evidence="5 6">
    <name type="scientific">Tritrichomonas foetus</name>
    <dbReference type="NCBI Taxonomy" id="1144522"/>
    <lineage>
        <taxon>Eukaryota</taxon>
        <taxon>Metamonada</taxon>
        <taxon>Parabasalia</taxon>
        <taxon>Tritrichomonadida</taxon>
        <taxon>Tritrichomonadidae</taxon>
        <taxon>Tritrichomonas</taxon>
    </lineage>
</organism>
<dbReference type="Gene3D" id="3.30.70.330">
    <property type="match status" value="5"/>
</dbReference>
<reference evidence="5" key="1">
    <citation type="submission" date="2016-10" db="EMBL/GenBank/DDBJ databases">
        <authorList>
            <person name="Benchimol M."/>
            <person name="Almeida L.G."/>
            <person name="Vasconcelos A.T."/>
            <person name="Perreira-Neves A."/>
            <person name="Rosa I.A."/>
            <person name="Tasca T."/>
            <person name="Bogo M.R."/>
            <person name="de Souza W."/>
        </authorList>
    </citation>
    <scope>NUCLEOTIDE SEQUENCE [LARGE SCALE GENOMIC DNA]</scope>
    <source>
        <strain evidence="5">K</strain>
    </source>
</reference>
<name>A0A1J4JKS0_9EUKA</name>
<dbReference type="Pfam" id="PF00076">
    <property type="entry name" value="RRM_1"/>
    <property type="match status" value="4"/>
</dbReference>
<dbReference type="CDD" id="cd00590">
    <property type="entry name" value="RRM_SF"/>
    <property type="match status" value="5"/>
</dbReference>
<dbReference type="PROSITE" id="PS50102">
    <property type="entry name" value="RRM"/>
    <property type="match status" value="4"/>
</dbReference>